<dbReference type="STRING" id="215243.A0A0D2D1J2"/>
<feature type="transmembrane region" description="Helical" evidence="6">
    <location>
        <begin position="28"/>
        <end position="51"/>
    </location>
</feature>
<dbReference type="SUPFAM" id="SSF53056">
    <property type="entry name" value="beta-carbonic anhydrase, cab"/>
    <property type="match status" value="1"/>
</dbReference>
<keyword evidence="6" id="KW-0812">Transmembrane</keyword>
<comment type="catalytic activity">
    <reaction evidence="5">
        <text>hydrogencarbonate + H(+) = CO2 + H2O</text>
        <dbReference type="Rhea" id="RHEA:10748"/>
        <dbReference type="ChEBI" id="CHEBI:15377"/>
        <dbReference type="ChEBI" id="CHEBI:15378"/>
        <dbReference type="ChEBI" id="CHEBI:16526"/>
        <dbReference type="ChEBI" id="CHEBI:17544"/>
        <dbReference type="EC" id="4.2.1.1"/>
    </reaction>
</comment>
<sequence length="288" mass="32230">MGAAYAISPGWSGQLPSAIREYKVKLRWFSLFGAGVFLFFFPFGLSPIFHITRRHFKSNDKPFIMSKSLGHDRFNPYVPFDFKAANDNYVKNVFKDQDPPVGASSRVGIITCCDARSSPDHFFQLSHNQAFIIRNGGGRTSPPDVIRTLASIEILSDIKEIMVIHHTDCGSLHCSDEFFRNAIAKNDPGMKDGPFLEGADLWIQGVAWVPFDWKEGETERQALDRSVVDDVLFLRRHPLMKPSIPITGWVYNGSTGAVEEIDCGLKGGRDPKQLELLAEQLAERGVPN</sequence>
<comment type="similarity">
    <text evidence="1 5">Belongs to the beta-class carbonic anhydrase family.</text>
</comment>
<keyword evidence="6" id="KW-0472">Membrane</keyword>
<reference evidence="7 8" key="1">
    <citation type="submission" date="2015-01" db="EMBL/GenBank/DDBJ databases">
        <title>The Genome Sequence of Exophiala oligosperma CBS72588.</title>
        <authorList>
            <consortium name="The Broad Institute Genomics Platform"/>
            <person name="Cuomo C."/>
            <person name="de Hoog S."/>
            <person name="Gorbushina A."/>
            <person name="Stielow B."/>
            <person name="Teixiera M."/>
            <person name="Abouelleil A."/>
            <person name="Chapman S.B."/>
            <person name="Priest M."/>
            <person name="Young S.K."/>
            <person name="Wortman J."/>
            <person name="Nusbaum C."/>
            <person name="Birren B."/>
        </authorList>
    </citation>
    <scope>NUCLEOTIDE SEQUENCE [LARGE SCALE GENOMIC DNA]</scope>
    <source>
        <strain evidence="7 8">CBS 72588</strain>
    </source>
</reference>
<evidence type="ECO:0000313" key="8">
    <source>
        <dbReference type="Proteomes" id="UP000053342"/>
    </source>
</evidence>
<name>A0A0D2D1J2_9EURO</name>
<feature type="binding site" evidence="4">
    <location>
        <position position="112"/>
    </location>
    <ligand>
        <name>Zn(2+)</name>
        <dbReference type="ChEBI" id="CHEBI:29105"/>
    </ligand>
</feature>
<dbReference type="VEuPathDB" id="FungiDB:PV06_10797"/>
<organism evidence="7 8">
    <name type="scientific">Exophiala oligosperma</name>
    <dbReference type="NCBI Taxonomy" id="215243"/>
    <lineage>
        <taxon>Eukaryota</taxon>
        <taxon>Fungi</taxon>
        <taxon>Dikarya</taxon>
        <taxon>Ascomycota</taxon>
        <taxon>Pezizomycotina</taxon>
        <taxon>Eurotiomycetes</taxon>
        <taxon>Chaetothyriomycetidae</taxon>
        <taxon>Chaetothyriales</taxon>
        <taxon>Herpotrichiellaceae</taxon>
        <taxon>Exophiala</taxon>
    </lineage>
</organism>
<evidence type="ECO:0000256" key="3">
    <source>
        <dbReference type="ARBA" id="ARBA00022833"/>
    </source>
</evidence>
<keyword evidence="2 4" id="KW-0479">Metal-binding</keyword>
<proteinExistence type="inferred from homology"/>
<evidence type="ECO:0000313" key="7">
    <source>
        <dbReference type="EMBL" id="KIW37178.1"/>
    </source>
</evidence>
<feature type="binding site" evidence="4">
    <location>
        <position position="169"/>
    </location>
    <ligand>
        <name>Zn(2+)</name>
        <dbReference type="ChEBI" id="CHEBI:29105"/>
    </ligand>
</feature>
<dbReference type="GO" id="GO:0004089">
    <property type="term" value="F:carbonate dehydratase activity"/>
    <property type="evidence" value="ECO:0007669"/>
    <property type="project" value="UniProtKB-UniRule"/>
</dbReference>
<protein>
    <recommendedName>
        <fullName evidence="5">Carbonic anhydrase</fullName>
        <ecNumber evidence="5">4.2.1.1</ecNumber>
    </recommendedName>
    <alternativeName>
        <fullName evidence="5">Carbonate dehydratase</fullName>
    </alternativeName>
</protein>
<dbReference type="PANTHER" id="PTHR43175">
    <property type="entry name" value="CARBONIC ANHYDRASE"/>
    <property type="match status" value="1"/>
</dbReference>
<evidence type="ECO:0000256" key="4">
    <source>
        <dbReference type="PIRSR" id="PIRSR601765-1"/>
    </source>
</evidence>
<evidence type="ECO:0000256" key="5">
    <source>
        <dbReference type="RuleBase" id="RU003956"/>
    </source>
</evidence>
<feature type="binding site" evidence="4">
    <location>
        <position position="114"/>
    </location>
    <ligand>
        <name>Zn(2+)</name>
        <dbReference type="ChEBI" id="CHEBI:29105"/>
    </ligand>
</feature>
<accession>A0A0D2D1J2</accession>
<evidence type="ECO:0000256" key="2">
    <source>
        <dbReference type="ARBA" id="ARBA00022723"/>
    </source>
</evidence>
<dbReference type="Proteomes" id="UP000053342">
    <property type="component" value="Unassembled WGS sequence"/>
</dbReference>
<dbReference type="PANTHER" id="PTHR43175:SF3">
    <property type="entry name" value="CARBON DISULFIDE HYDROLASE"/>
    <property type="match status" value="1"/>
</dbReference>
<gene>
    <name evidence="7" type="ORF">PV06_10797</name>
</gene>
<feature type="binding site" evidence="4">
    <location>
        <position position="166"/>
    </location>
    <ligand>
        <name>Zn(2+)</name>
        <dbReference type="ChEBI" id="CHEBI:29105"/>
    </ligand>
</feature>
<dbReference type="GeneID" id="27362871"/>
<dbReference type="InterPro" id="IPR001765">
    <property type="entry name" value="Carbonic_anhydrase"/>
</dbReference>
<dbReference type="GO" id="GO:0008270">
    <property type="term" value="F:zinc ion binding"/>
    <property type="evidence" value="ECO:0007669"/>
    <property type="project" value="UniProtKB-UniRule"/>
</dbReference>
<dbReference type="Gene3D" id="3.40.1050.10">
    <property type="entry name" value="Carbonic anhydrase"/>
    <property type="match status" value="1"/>
</dbReference>
<dbReference type="HOGENOM" id="CLU_084253_0_0_1"/>
<dbReference type="Pfam" id="PF00484">
    <property type="entry name" value="Pro_CA"/>
    <property type="match status" value="1"/>
</dbReference>
<dbReference type="EC" id="4.2.1.1" evidence="5"/>
<evidence type="ECO:0000256" key="1">
    <source>
        <dbReference type="ARBA" id="ARBA00006217"/>
    </source>
</evidence>
<dbReference type="SMART" id="SM00947">
    <property type="entry name" value="Pro_CA"/>
    <property type="match status" value="1"/>
</dbReference>
<evidence type="ECO:0000256" key="6">
    <source>
        <dbReference type="SAM" id="Phobius"/>
    </source>
</evidence>
<dbReference type="AlphaFoldDB" id="A0A0D2D1J2"/>
<dbReference type="EMBL" id="KN847346">
    <property type="protein sequence ID" value="KIW37178.1"/>
    <property type="molecule type" value="Genomic_DNA"/>
</dbReference>
<comment type="cofactor">
    <cofactor evidence="4">
        <name>Zn(2+)</name>
        <dbReference type="ChEBI" id="CHEBI:29105"/>
    </cofactor>
    <text evidence="4">Binds 1 zinc ion per subunit.</text>
</comment>
<keyword evidence="3 4" id="KW-0862">Zinc</keyword>
<keyword evidence="5" id="KW-0456">Lyase</keyword>
<comment type="function">
    <text evidence="5">Reversible hydration of carbon dioxide.</text>
</comment>
<keyword evidence="8" id="KW-1185">Reference proteome</keyword>
<keyword evidence="6" id="KW-1133">Transmembrane helix</keyword>
<dbReference type="RefSeq" id="XP_016257394.1">
    <property type="nucleotide sequence ID" value="XM_016412380.1"/>
</dbReference>
<dbReference type="InterPro" id="IPR036874">
    <property type="entry name" value="Carbonic_anhydrase_sf"/>
</dbReference>